<name>A0A9E6ZHE0_ALIAG</name>
<dbReference type="CDD" id="cd20736">
    <property type="entry name" value="PoNe_Nuclease"/>
    <property type="match status" value="1"/>
</dbReference>
<reference evidence="4" key="1">
    <citation type="journal article" date="2022" name="G3 (Bethesda)">
        <title>Unveiling the complete genome sequence of Alicyclobacillus acidoterrestris DSM 3922T, a taint-producing strain.</title>
        <authorList>
            <person name="Leonardo I.C."/>
            <person name="Barreto Crespo M.T."/>
            <person name="Gaspar F.B."/>
        </authorList>
    </citation>
    <scope>NUCLEOTIDE SEQUENCE [LARGE SCALE GENOMIC DNA]</scope>
    <source>
        <strain evidence="4">DSM 3922</strain>
    </source>
</reference>
<dbReference type="HAMAP" id="MF_00048">
    <property type="entry name" value="UPF0102"/>
    <property type="match status" value="1"/>
</dbReference>
<dbReference type="Proteomes" id="UP000829401">
    <property type="component" value="Chromosome"/>
</dbReference>
<sequence>MSINSGRSPSSVGRQGERIVCDYLHKCLGWDVVDRNVRTRFGELDIVAHTPGKYIFVEVKTRTSARFGSPIDAVTPLKSLRLMQQSCAYFATRAIVPDAFDICLDVVGITLARDSGALTSLVHTRLLP</sequence>
<evidence type="ECO:0000313" key="4">
    <source>
        <dbReference type="Proteomes" id="UP000829401"/>
    </source>
</evidence>
<dbReference type="Pfam" id="PF02021">
    <property type="entry name" value="UPF0102"/>
    <property type="match status" value="1"/>
</dbReference>
<dbReference type="EMBL" id="CP080467">
    <property type="protein sequence ID" value="UNO50685.1"/>
    <property type="molecule type" value="Genomic_DNA"/>
</dbReference>
<dbReference type="SUPFAM" id="SSF52980">
    <property type="entry name" value="Restriction endonuclease-like"/>
    <property type="match status" value="1"/>
</dbReference>
<comment type="similarity">
    <text evidence="1 2">Belongs to the UPF0102 family.</text>
</comment>
<dbReference type="OrthoDB" id="9802516at2"/>
<dbReference type="InterPro" id="IPR003509">
    <property type="entry name" value="UPF0102_YraN-like"/>
</dbReference>
<gene>
    <name evidence="3" type="ORF">K1I37_09885</name>
</gene>
<dbReference type="RefSeq" id="WP_031218624.1">
    <property type="nucleotide sequence ID" value="NZ_AURB01000129.1"/>
</dbReference>
<dbReference type="KEGG" id="aaco:K1I37_09885"/>
<evidence type="ECO:0000256" key="1">
    <source>
        <dbReference type="ARBA" id="ARBA00006738"/>
    </source>
</evidence>
<accession>A0A9E6ZHE0</accession>
<dbReference type="GO" id="GO:0003676">
    <property type="term" value="F:nucleic acid binding"/>
    <property type="evidence" value="ECO:0007669"/>
    <property type="project" value="InterPro"/>
</dbReference>
<proteinExistence type="inferred from homology"/>
<dbReference type="Gene3D" id="3.40.1350.10">
    <property type="match status" value="1"/>
</dbReference>
<evidence type="ECO:0000313" key="3">
    <source>
        <dbReference type="EMBL" id="UNO50685.1"/>
    </source>
</evidence>
<dbReference type="InterPro" id="IPR011335">
    <property type="entry name" value="Restrct_endonuc-II-like"/>
</dbReference>
<keyword evidence="4" id="KW-1185">Reference proteome</keyword>
<dbReference type="PANTHER" id="PTHR34039:SF1">
    <property type="entry name" value="UPF0102 PROTEIN YRAN"/>
    <property type="match status" value="1"/>
</dbReference>
<evidence type="ECO:0000256" key="2">
    <source>
        <dbReference type="HAMAP-Rule" id="MF_00048"/>
    </source>
</evidence>
<dbReference type="AlphaFoldDB" id="A0A9E6ZHE0"/>
<dbReference type="PANTHER" id="PTHR34039">
    <property type="entry name" value="UPF0102 PROTEIN YRAN"/>
    <property type="match status" value="1"/>
</dbReference>
<dbReference type="InterPro" id="IPR011856">
    <property type="entry name" value="tRNA_endonuc-like_dom_sf"/>
</dbReference>
<protein>
    <recommendedName>
        <fullName evidence="2">UPF0102 protein K1I37_09885</fullName>
    </recommendedName>
</protein>
<organism evidence="3 4">
    <name type="scientific">Alicyclobacillus acidoterrestris (strain ATCC 49025 / DSM 3922 / CIP 106132 / NCIMB 13137 / GD3B)</name>
    <dbReference type="NCBI Taxonomy" id="1356854"/>
    <lineage>
        <taxon>Bacteria</taxon>
        <taxon>Bacillati</taxon>
        <taxon>Bacillota</taxon>
        <taxon>Bacilli</taxon>
        <taxon>Bacillales</taxon>
        <taxon>Alicyclobacillaceae</taxon>
        <taxon>Alicyclobacillus</taxon>
    </lineage>
</organism>